<proteinExistence type="predicted"/>
<evidence type="ECO:0000313" key="2">
    <source>
        <dbReference type="EMBL" id="MPC35158.1"/>
    </source>
</evidence>
<organism evidence="2 3">
    <name type="scientific">Portunus trituberculatus</name>
    <name type="common">Swimming crab</name>
    <name type="synonym">Neptunus trituberculatus</name>
    <dbReference type="NCBI Taxonomy" id="210409"/>
    <lineage>
        <taxon>Eukaryota</taxon>
        <taxon>Metazoa</taxon>
        <taxon>Ecdysozoa</taxon>
        <taxon>Arthropoda</taxon>
        <taxon>Crustacea</taxon>
        <taxon>Multicrustacea</taxon>
        <taxon>Malacostraca</taxon>
        <taxon>Eumalacostraca</taxon>
        <taxon>Eucarida</taxon>
        <taxon>Decapoda</taxon>
        <taxon>Pleocyemata</taxon>
        <taxon>Brachyura</taxon>
        <taxon>Eubrachyura</taxon>
        <taxon>Portunoidea</taxon>
        <taxon>Portunidae</taxon>
        <taxon>Portuninae</taxon>
        <taxon>Portunus</taxon>
    </lineage>
</organism>
<evidence type="ECO:0000256" key="1">
    <source>
        <dbReference type="SAM" id="MobiDB-lite"/>
    </source>
</evidence>
<keyword evidence="3" id="KW-1185">Reference proteome</keyword>
<accession>A0A5B7EPD2</accession>
<comment type="caution">
    <text evidence="2">The sequence shown here is derived from an EMBL/GenBank/DDBJ whole genome shotgun (WGS) entry which is preliminary data.</text>
</comment>
<dbReference type="AlphaFoldDB" id="A0A5B7EPD2"/>
<dbReference type="Proteomes" id="UP000324222">
    <property type="component" value="Unassembled WGS sequence"/>
</dbReference>
<feature type="region of interest" description="Disordered" evidence="1">
    <location>
        <begin position="54"/>
        <end position="73"/>
    </location>
</feature>
<name>A0A5B7EPD2_PORTR</name>
<protein>
    <submittedName>
        <fullName evidence="2">Uncharacterized protein</fullName>
    </submittedName>
</protein>
<sequence length="73" mass="7934">MECLAQDSGHKATQAMATAMTVAPASVMHLIRQRINSSPNSTFTKDWCSYTQTSDSPLTKTHGDALVQSHPDQ</sequence>
<reference evidence="2 3" key="1">
    <citation type="submission" date="2019-05" db="EMBL/GenBank/DDBJ databases">
        <title>Another draft genome of Portunus trituberculatus and its Hox gene families provides insights of decapod evolution.</title>
        <authorList>
            <person name="Jeong J.-H."/>
            <person name="Song I."/>
            <person name="Kim S."/>
            <person name="Choi T."/>
            <person name="Kim D."/>
            <person name="Ryu S."/>
            <person name="Kim W."/>
        </authorList>
    </citation>
    <scope>NUCLEOTIDE SEQUENCE [LARGE SCALE GENOMIC DNA]</scope>
    <source>
        <tissue evidence="2">Muscle</tissue>
    </source>
</reference>
<evidence type="ECO:0000313" key="3">
    <source>
        <dbReference type="Proteomes" id="UP000324222"/>
    </source>
</evidence>
<dbReference type="EMBL" id="VSRR010003211">
    <property type="protein sequence ID" value="MPC35158.1"/>
    <property type="molecule type" value="Genomic_DNA"/>
</dbReference>
<gene>
    <name evidence="2" type="ORF">E2C01_028575</name>
</gene>